<gene>
    <name evidence="2" type="ORF">CGI_10013379</name>
</gene>
<dbReference type="Pfam" id="PF13842">
    <property type="entry name" value="zf-Tnp_2"/>
    <property type="match status" value="1"/>
</dbReference>
<accession>K1PK33</accession>
<reference evidence="2" key="1">
    <citation type="journal article" date="2012" name="Nature">
        <title>The oyster genome reveals stress adaptation and complexity of shell formation.</title>
        <authorList>
            <person name="Zhang G."/>
            <person name="Fang X."/>
            <person name="Guo X."/>
            <person name="Li L."/>
            <person name="Luo R."/>
            <person name="Xu F."/>
            <person name="Yang P."/>
            <person name="Zhang L."/>
            <person name="Wang X."/>
            <person name="Qi H."/>
            <person name="Xiong Z."/>
            <person name="Que H."/>
            <person name="Xie Y."/>
            <person name="Holland P.W."/>
            <person name="Paps J."/>
            <person name="Zhu Y."/>
            <person name="Wu F."/>
            <person name="Chen Y."/>
            <person name="Wang J."/>
            <person name="Peng C."/>
            <person name="Meng J."/>
            <person name="Yang L."/>
            <person name="Liu J."/>
            <person name="Wen B."/>
            <person name="Zhang N."/>
            <person name="Huang Z."/>
            <person name="Zhu Q."/>
            <person name="Feng Y."/>
            <person name="Mount A."/>
            <person name="Hedgecock D."/>
            <person name="Xu Z."/>
            <person name="Liu Y."/>
            <person name="Domazet-Loso T."/>
            <person name="Du Y."/>
            <person name="Sun X."/>
            <person name="Zhang S."/>
            <person name="Liu B."/>
            <person name="Cheng P."/>
            <person name="Jiang X."/>
            <person name="Li J."/>
            <person name="Fan D."/>
            <person name="Wang W."/>
            <person name="Fu W."/>
            <person name="Wang T."/>
            <person name="Wang B."/>
            <person name="Zhang J."/>
            <person name="Peng Z."/>
            <person name="Li Y."/>
            <person name="Li N."/>
            <person name="Wang J."/>
            <person name="Chen M."/>
            <person name="He Y."/>
            <person name="Tan F."/>
            <person name="Song X."/>
            <person name="Zheng Q."/>
            <person name="Huang R."/>
            <person name="Yang H."/>
            <person name="Du X."/>
            <person name="Chen L."/>
            <person name="Yang M."/>
            <person name="Gaffney P.M."/>
            <person name="Wang S."/>
            <person name="Luo L."/>
            <person name="She Z."/>
            <person name="Ming Y."/>
            <person name="Huang W."/>
            <person name="Zhang S."/>
            <person name="Huang B."/>
            <person name="Zhang Y."/>
            <person name="Qu T."/>
            <person name="Ni P."/>
            <person name="Miao G."/>
            <person name="Wang J."/>
            <person name="Wang Q."/>
            <person name="Steinberg C.E."/>
            <person name="Wang H."/>
            <person name="Li N."/>
            <person name="Qian L."/>
            <person name="Zhang G."/>
            <person name="Li Y."/>
            <person name="Yang H."/>
            <person name="Liu X."/>
            <person name="Wang J."/>
            <person name="Yin Y."/>
            <person name="Wang J."/>
        </authorList>
    </citation>
    <scope>NUCLEOTIDE SEQUENCE [LARGE SCALE GENOMIC DNA]</scope>
    <source>
        <strain evidence="2">05x7-T-G4-1.051#20</strain>
    </source>
</reference>
<organism evidence="2">
    <name type="scientific">Magallana gigas</name>
    <name type="common">Pacific oyster</name>
    <name type="synonym">Crassostrea gigas</name>
    <dbReference type="NCBI Taxonomy" id="29159"/>
    <lineage>
        <taxon>Eukaryota</taxon>
        <taxon>Metazoa</taxon>
        <taxon>Spiralia</taxon>
        <taxon>Lophotrochozoa</taxon>
        <taxon>Mollusca</taxon>
        <taxon>Bivalvia</taxon>
        <taxon>Autobranchia</taxon>
        <taxon>Pteriomorphia</taxon>
        <taxon>Ostreida</taxon>
        <taxon>Ostreoidea</taxon>
        <taxon>Ostreidae</taxon>
        <taxon>Magallana</taxon>
    </lineage>
</organism>
<dbReference type="HOGENOM" id="CLU_2280109_0_0_1"/>
<proteinExistence type="predicted"/>
<name>K1PK33_MAGGI</name>
<feature type="domain" description="PiggyBac transposable element-derived protein 4 C-terminal zinc-finger" evidence="1">
    <location>
        <begin position="45"/>
        <end position="94"/>
    </location>
</feature>
<dbReference type="AlphaFoldDB" id="K1PK33"/>
<dbReference type="InterPro" id="IPR032718">
    <property type="entry name" value="PGBD4_Znf_C"/>
</dbReference>
<evidence type="ECO:0000313" key="2">
    <source>
        <dbReference type="EMBL" id="EKC24382.1"/>
    </source>
</evidence>
<dbReference type="InParanoid" id="K1PK33"/>
<evidence type="ECO:0000259" key="1">
    <source>
        <dbReference type="Pfam" id="PF13842"/>
    </source>
</evidence>
<protein>
    <recommendedName>
        <fullName evidence="1">PiggyBac transposable element-derived protein 4 C-terminal zinc-finger domain-containing protein</fullName>
    </recommendedName>
</protein>
<sequence length="102" mass="11615">MAEPAAMKRGVIEAPVLNTVTTNLEGQCELYTMEGGRLIRHTLKSMPARKVCAYCKFTGERFANGNIKQTFYHCETCNVPLCRFQSRECFLVYHKLKFQGTS</sequence>
<dbReference type="EMBL" id="JH817102">
    <property type="protein sequence ID" value="EKC24382.1"/>
    <property type="molecule type" value="Genomic_DNA"/>
</dbReference>